<dbReference type="KEGG" id="cthu:HUR95_11250"/>
<dbReference type="eggNOG" id="COG1937">
    <property type="taxonomic scope" value="Bacteria"/>
</dbReference>
<evidence type="ECO:0000313" key="4">
    <source>
        <dbReference type="Proteomes" id="UP000825179"/>
    </source>
</evidence>
<proteinExistence type="predicted"/>
<reference evidence="2 4" key="2">
    <citation type="journal article" date="2020" name="Extremophiles">
        <title>Genomic analysis of Caldalkalibacillus thermarum TA2.A1 reveals aerobic alkaliphilic metabolism and evolutionary hallmarks linking alkaliphilic bacteria and plant life.</title>
        <authorList>
            <person name="de Jong S.I."/>
            <person name="van den Broek M.A."/>
            <person name="Merkel A.Y."/>
            <person name="de la Torre Cortes P."/>
            <person name="Kalamorz F."/>
            <person name="Cook G.M."/>
            <person name="van Loosdrecht M.C.M."/>
            <person name="McMillan D.G.G."/>
        </authorList>
    </citation>
    <scope>NUCLEOTIDE SEQUENCE [LARGE SCALE GENOMIC DNA]</scope>
    <source>
        <strain evidence="2 4">TA2.A1</strain>
    </source>
</reference>
<protein>
    <submittedName>
        <fullName evidence="2">Metal-sensitive transcriptional regulator</fullName>
    </submittedName>
</protein>
<dbReference type="PANTHER" id="PTHR33677:SF5">
    <property type="entry name" value="TRANSCRIPTIONAL REPRESSOR FRMR"/>
    <property type="match status" value="1"/>
</dbReference>
<keyword evidence="4" id="KW-1185">Reference proteome</keyword>
<evidence type="ECO:0000313" key="3">
    <source>
        <dbReference type="Proteomes" id="UP000010716"/>
    </source>
</evidence>
<dbReference type="CDD" id="cd10155">
    <property type="entry name" value="BsYrkD-like_DUF156"/>
    <property type="match status" value="1"/>
</dbReference>
<gene>
    <name evidence="1" type="ORF">CathTA2_2169</name>
    <name evidence="2" type="ORF">HUR95_11250</name>
</gene>
<dbReference type="OrthoDB" id="9798732at2"/>
<reference evidence="2" key="3">
    <citation type="submission" date="2021-08" db="EMBL/GenBank/DDBJ databases">
        <authorList>
            <person name="de Jong S."/>
            <person name="van den Broek M."/>
            <person name="Merkel A."/>
            <person name="de la Torre Cortes P."/>
            <person name="Kalamorz F."/>
            <person name="Cook G."/>
            <person name="van Loosdrecht M."/>
            <person name="McMillan D."/>
        </authorList>
    </citation>
    <scope>NUCLEOTIDE SEQUENCE</scope>
    <source>
        <strain evidence="2">TA2.A1</strain>
    </source>
</reference>
<dbReference type="GO" id="GO:0045892">
    <property type="term" value="P:negative regulation of DNA-templated transcription"/>
    <property type="evidence" value="ECO:0007669"/>
    <property type="project" value="UniProtKB-ARBA"/>
</dbReference>
<dbReference type="Gene3D" id="1.20.58.1000">
    <property type="entry name" value="Metal-sensitive repressor, helix protomer"/>
    <property type="match status" value="1"/>
</dbReference>
<reference evidence="1 3" key="1">
    <citation type="journal article" date="2011" name="J. Bacteriol.">
        <title>Draft genome sequence of the thermoalkaliphilic Caldalkalibacillus thermarum strain TA2.A1.</title>
        <authorList>
            <person name="Kalamorz F."/>
            <person name="Keis S."/>
            <person name="McMillan D.G."/>
            <person name="Olsson K."/>
            <person name="Stanton J.A."/>
            <person name="Stockwell P."/>
            <person name="Black M.A."/>
            <person name="Klingeman D.M."/>
            <person name="Land M.L."/>
            <person name="Han C.S."/>
            <person name="Martin S.L."/>
            <person name="Becher S.A."/>
            <person name="Peddie C.J."/>
            <person name="Morgan H.W."/>
            <person name="Matthies D."/>
            <person name="Preiss L."/>
            <person name="Meier T."/>
            <person name="Brown S.D."/>
            <person name="Cook G.M."/>
        </authorList>
    </citation>
    <scope>NUCLEOTIDE SEQUENCE [LARGE SCALE GENOMIC DNA]</scope>
    <source>
        <strain evidence="1 3">TA2.A1</strain>
    </source>
</reference>
<dbReference type="Proteomes" id="UP000825179">
    <property type="component" value="Chromosome"/>
</dbReference>
<sequence>MKYTNDMKNRLKRVEGQVRGVLRMMEEEKDCKEVIYQLTAIRAALDKATAYIIGKNMEQCMLQQMEKGESVDKIIQEAIQLLVKSR</sequence>
<dbReference type="RefSeq" id="WP_007505462.1">
    <property type="nucleotide sequence ID" value="NZ_AFCE01000151.1"/>
</dbReference>
<dbReference type="InterPro" id="IPR003735">
    <property type="entry name" value="Metal_Tscrpt_repr"/>
</dbReference>
<dbReference type="PANTHER" id="PTHR33677">
    <property type="entry name" value="TRANSCRIPTIONAL REPRESSOR FRMR-RELATED"/>
    <property type="match status" value="1"/>
</dbReference>
<dbReference type="Proteomes" id="UP000010716">
    <property type="component" value="Unassembled WGS sequence"/>
</dbReference>
<accession>F5L8L4</accession>
<dbReference type="EMBL" id="AFCE01000151">
    <property type="protein sequence ID" value="EGL82353.1"/>
    <property type="molecule type" value="Genomic_DNA"/>
</dbReference>
<evidence type="ECO:0000313" key="1">
    <source>
        <dbReference type="EMBL" id="EGL82353.1"/>
    </source>
</evidence>
<dbReference type="AlphaFoldDB" id="F5L8L4"/>
<evidence type="ECO:0000313" key="2">
    <source>
        <dbReference type="EMBL" id="QZT32916.1"/>
    </source>
</evidence>
<dbReference type="Pfam" id="PF02583">
    <property type="entry name" value="Trns_repr_metal"/>
    <property type="match status" value="1"/>
</dbReference>
<dbReference type="GO" id="GO:0046872">
    <property type="term" value="F:metal ion binding"/>
    <property type="evidence" value="ECO:0007669"/>
    <property type="project" value="InterPro"/>
</dbReference>
<dbReference type="EMBL" id="CP082237">
    <property type="protein sequence ID" value="QZT32916.1"/>
    <property type="molecule type" value="Genomic_DNA"/>
</dbReference>
<dbReference type="GO" id="GO:0003677">
    <property type="term" value="F:DNA binding"/>
    <property type="evidence" value="ECO:0007669"/>
    <property type="project" value="InterPro"/>
</dbReference>
<dbReference type="InterPro" id="IPR038390">
    <property type="entry name" value="Metal_Tscrpt_repr_sf"/>
</dbReference>
<organism evidence="1 3">
    <name type="scientific">Caldalkalibacillus thermarum (strain TA2.A1)</name>
    <dbReference type="NCBI Taxonomy" id="986075"/>
    <lineage>
        <taxon>Bacteria</taxon>
        <taxon>Bacillati</taxon>
        <taxon>Bacillota</taxon>
        <taxon>Bacilli</taxon>
        <taxon>Bacillales</taxon>
        <taxon>Bacillaceae</taxon>
        <taxon>Caldalkalibacillus</taxon>
    </lineage>
</organism>
<name>F5L8L4_CALTT</name>